<evidence type="ECO:0000256" key="4">
    <source>
        <dbReference type="ARBA" id="ARBA00004613"/>
    </source>
</evidence>
<feature type="region of interest" description="Disordered" evidence="21">
    <location>
        <begin position="521"/>
        <end position="546"/>
    </location>
</feature>
<feature type="chain" id="PRO_5013686935" description="Carboxypeptidase Q" evidence="22">
    <location>
        <begin position="25"/>
        <end position="546"/>
    </location>
</feature>
<keyword evidence="9" id="KW-0479">Metal-binding</keyword>
<evidence type="ECO:0000256" key="2">
    <source>
        <dbReference type="ARBA" id="ARBA00004371"/>
    </source>
</evidence>
<evidence type="ECO:0000256" key="12">
    <source>
        <dbReference type="ARBA" id="ARBA00022824"/>
    </source>
</evidence>
<evidence type="ECO:0000256" key="21">
    <source>
        <dbReference type="SAM" id="MobiDB-lite"/>
    </source>
</evidence>
<evidence type="ECO:0000256" key="22">
    <source>
        <dbReference type="SAM" id="SignalP"/>
    </source>
</evidence>
<comment type="caution">
    <text evidence="24">The sequence shown here is derived from an EMBL/GenBank/DDBJ whole genome shotgun (WGS) entry which is preliminary data.</text>
</comment>
<keyword evidence="8" id="KW-0645">Protease</keyword>
<keyword evidence="12" id="KW-0256">Endoplasmic reticulum</keyword>
<evidence type="ECO:0000313" key="25">
    <source>
        <dbReference type="Proteomes" id="UP000229730"/>
    </source>
</evidence>
<evidence type="ECO:0000256" key="15">
    <source>
        <dbReference type="ARBA" id="ARBA00023049"/>
    </source>
</evidence>
<evidence type="ECO:0000256" key="11">
    <source>
        <dbReference type="ARBA" id="ARBA00022801"/>
    </source>
</evidence>
<evidence type="ECO:0000256" key="19">
    <source>
        <dbReference type="ARBA" id="ARBA00025833"/>
    </source>
</evidence>
<keyword evidence="6" id="KW-0964">Secreted</keyword>
<gene>
    <name evidence="24" type="ORF">CRD36_10715</name>
</gene>
<dbReference type="OrthoDB" id="9769665at2"/>
<accession>A0A2G4YR03</accession>
<evidence type="ECO:0000313" key="24">
    <source>
        <dbReference type="EMBL" id="PHZ84749.1"/>
    </source>
</evidence>
<evidence type="ECO:0000256" key="13">
    <source>
        <dbReference type="ARBA" id="ARBA00022833"/>
    </source>
</evidence>
<keyword evidence="7" id="KW-0121">Carboxypeptidase</keyword>
<evidence type="ECO:0000256" key="7">
    <source>
        <dbReference type="ARBA" id="ARBA00022645"/>
    </source>
</evidence>
<comment type="subcellular location">
    <subcellularLocation>
        <location evidence="1">Endoplasmic reticulum</location>
    </subcellularLocation>
    <subcellularLocation>
        <location evidence="3">Golgi apparatus</location>
    </subcellularLocation>
    <subcellularLocation>
        <location evidence="2">Lysosome</location>
    </subcellularLocation>
    <subcellularLocation>
        <location evidence="4">Secreted</location>
    </subcellularLocation>
</comment>
<dbReference type="GO" id="GO:0046872">
    <property type="term" value="F:metal ion binding"/>
    <property type="evidence" value="ECO:0007669"/>
    <property type="project" value="UniProtKB-KW"/>
</dbReference>
<name>A0A2G4YR03_9PROT</name>
<dbReference type="Gene3D" id="3.50.30.30">
    <property type="match status" value="1"/>
</dbReference>
<feature type="compositionally biased region" description="Basic and acidic residues" evidence="21">
    <location>
        <begin position="533"/>
        <end position="546"/>
    </location>
</feature>
<dbReference type="InterPro" id="IPR039866">
    <property type="entry name" value="CPQ"/>
</dbReference>
<sequence length="546" mass="61614">MHKFTRILSCYTLLLLAMTRWAQASEVDLDIVTKIRDEGFNRSQVMETLSHLSDTIGPRLTGSPQMLEANEWTKEKLTEWGLKNAHLEAFEFGRGWSANSIQVFMTSPRKVQLTALPLTWLPGTDGLLEAGILHAPMKTVKDFEKYKGKLRGKIVLVSKIPEQKEPNKKPFVRHDGESLKKKGQYDVPLKDKGKKFEKSFLKTMAFLNELNDFLTEEGAVAQVRRARRSGMIINSDDYLYRSDHPATLPGVALSAEDYDKAVRLLNKTSEVTLSLNVDVDFHEEDNKAYSTLADISGKGRDPEIVMAGAHMDSWAGGDGTVDNATGVAVVMEAVRILKAIGIKPKRTIRVGLWGGEEQGLYGSQQYVHDHLATRPDGQDERLKYMAPMAAQTFGGYPIKSQKDHERFSVYFNLDHGSGKIRGIYAEENVAAAKVFEDWFQPFHDLGATEVTLNKTYSTDHVVFDQVGLPGFTFIHEPLDYFNRLHHTQLDVFNHAYEKDLKQASVILASFLYNAAMREDRMPRKSLPTGPNDFSKDYDKTNKEDDK</sequence>
<dbReference type="InParanoid" id="A0A2G4YR03"/>
<evidence type="ECO:0000256" key="18">
    <source>
        <dbReference type="ARBA" id="ARBA00023228"/>
    </source>
</evidence>
<keyword evidence="17" id="KW-0325">Glycoprotein</keyword>
<evidence type="ECO:0000259" key="23">
    <source>
        <dbReference type="Pfam" id="PF04389"/>
    </source>
</evidence>
<dbReference type="SUPFAM" id="SSF53187">
    <property type="entry name" value="Zn-dependent exopeptidases"/>
    <property type="match status" value="1"/>
</dbReference>
<keyword evidence="13" id="KW-0862">Zinc</keyword>
<evidence type="ECO:0000256" key="14">
    <source>
        <dbReference type="ARBA" id="ARBA00023034"/>
    </source>
</evidence>
<dbReference type="GO" id="GO:0070573">
    <property type="term" value="F:metallodipeptidase activity"/>
    <property type="evidence" value="ECO:0007669"/>
    <property type="project" value="InterPro"/>
</dbReference>
<dbReference type="GO" id="GO:0006508">
    <property type="term" value="P:proteolysis"/>
    <property type="evidence" value="ECO:0007669"/>
    <property type="project" value="UniProtKB-KW"/>
</dbReference>
<keyword evidence="11" id="KW-0378">Hydrolase</keyword>
<evidence type="ECO:0000256" key="8">
    <source>
        <dbReference type="ARBA" id="ARBA00022670"/>
    </source>
</evidence>
<organism evidence="24 25">
    <name type="scientific">Paremcibacter congregatus</name>
    <dbReference type="NCBI Taxonomy" id="2043170"/>
    <lineage>
        <taxon>Bacteria</taxon>
        <taxon>Pseudomonadati</taxon>
        <taxon>Pseudomonadota</taxon>
        <taxon>Alphaproteobacteria</taxon>
        <taxon>Emcibacterales</taxon>
        <taxon>Emcibacteraceae</taxon>
        <taxon>Paremcibacter</taxon>
    </lineage>
</organism>
<proteinExistence type="predicted"/>
<keyword evidence="25" id="KW-1185">Reference proteome</keyword>
<evidence type="ECO:0000256" key="20">
    <source>
        <dbReference type="ARBA" id="ARBA00033328"/>
    </source>
</evidence>
<feature type="signal peptide" evidence="22">
    <location>
        <begin position="1"/>
        <end position="24"/>
    </location>
</feature>
<dbReference type="GO" id="GO:0005764">
    <property type="term" value="C:lysosome"/>
    <property type="evidence" value="ECO:0007669"/>
    <property type="project" value="UniProtKB-SubCell"/>
</dbReference>
<keyword evidence="15" id="KW-0482">Metalloprotease</keyword>
<evidence type="ECO:0000256" key="10">
    <source>
        <dbReference type="ARBA" id="ARBA00022729"/>
    </source>
</evidence>
<feature type="domain" description="Peptidase M28" evidence="23">
    <location>
        <begin position="292"/>
        <end position="507"/>
    </location>
</feature>
<dbReference type="Proteomes" id="UP000229730">
    <property type="component" value="Unassembled WGS sequence"/>
</dbReference>
<dbReference type="Gene3D" id="3.40.630.10">
    <property type="entry name" value="Zn peptidases"/>
    <property type="match status" value="1"/>
</dbReference>
<dbReference type="PANTHER" id="PTHR12053">
    <property type="entry name" value="PROTEASE FAMILY M28 PLASMA GLUTAMATE CARBOXYPEPTIDASE-RELATED"/>
    <property type="match status" value="1"/>
</dbReference>
<keyword evidence="10 22" id="KW-0732">Signal</keyword>
<dbReference type="EMBL" id="PDEM01000023">
    <property type="protein sequence ID" value="PHZ84749.1"/>
    <property type="molecule type" value="Genomic_DNA"/>
</dbReference>
<keyword evidence="14" id="KW-0333">Golgi apparatus</keyword>
<evidence type="ECO:0000256" key="9">
    <source>
        <dbReference type="ARBA" id="ARBA00022723"/>
    </source>
</evidence>
<evidence type="ECO:0000256" key="3">
    <source>
        <dbReference type="ARBA" id="ARBA00004555"/>
    </source>
</evidence>
<protein>
    <recommendedName>
        <fullName evidence="5">Carboxypeptidase Q</fullName>
    </recommendedName>
    <alternativeName>
        <fullName evidence="20">Plasma glutamate carboxypeptidase</fullName>
    </alternativeName>
</protein>
<keyword evidence="16" id="KW-0865">Zymogen</keyword>
<dbReference type="GO" id="GO:0004180">
    <property type="term" value="F:carboxypeptidase activity"/>
    <property type="evidence" value="ECO:0007669"/>
    <property type="project" value="UniProtKB-KW"/>
</dbReference>
<dbReference type="Pfam" id="PF04389">
    <property type="entry name" value="Peptidase_M28"/>
    <property type="match status" value="1"/>
</dbReference>
<dbReference type="AlphaFoldDB" id="A0A2G4YR03"/>
<evidence type="ECO:0000256" key="17">
    <source>
        <dbReference type="ARBA" id="ARBA00023180"/>
    </source>
</evidence>
<dbReference type="RefSeq" id="WP_099473061.1">
    <property type="nucleotide sequence ID" value="NZ_CP041025.1"/>
</dbReference>
<evidence type="ECO:0000256" key="5">
    <source>
        <dbReference type="ARBA" id="ARBA00014116"/>
    </source>
</evidence>
<evidence type="ECO:0000256" key="1">
    <source>
        <dbReference type="ARBA" id="ARBA00004240"/>
    </source>
</evidence>
<evidence type="ECO:0000256" key="16">
    <source>
        <dbReference type="ARBA" id="ARBA00023145"/>
    </source>
</evidence>
<dbReference type="GO" id="GO:0005576">
    <property type="term" value="C:extracellular region"/>
    <property type="evidence" value="ECO:0007669"/>
    <property type="project" value="UniProtKB-SubCell"/>
</dbReference>
<keyword evidence="18" id="KW-0458">Lysosome</keyword>
<dbReference type="InterPro" id="IPR007484">
    <property type="entry name" value="Peptidase_M28"/>
</dbReference>
<comment type="subunit">
    <text evidence="19">Homodimer. The monomeric form is inactive while the homodimer is active.</text>
</comment>
<reference evidence="24 25" key="1">
    <citation type="submission" date="2017-10" db="EMBL/GenBank/DDBJ databases">
        <title>Frigbacter circumglobatus gen. nov. sp. nov., isolated from sediment cultured in situ.</title>
        <authorList>
            <person name="Zhao Z."/>
        </authorList>
    </citation>
    <scope>NUCLEOTIDE SEQUENCE [LARGE SCALE GENOMIC DNA]</scope>
    <source>
        <strain evidence="24 25">ZYL</strain>
    </source>
</reference>
<evidence type="ECO:0000256" key="6">
    <source>
        <dbReference type="ARBA" id="ARBA00022525"/>
    </source>
</evidence>
<dbReference type="PANTHER" id="PTHR12053:SF3">
    <property type="entry name" value="CARBOXYPEPTIDASE Q"/>
    <property type="match status" value="1"/>
</dbReference>